<reference evidence="18" key="1">
    <citation type="submission" date="2017-02" db="UniProtKB">
        <authorList>
            <consortium name="WormBaseParasite"/>
        </authorList>
    </citation>
    <scope>IDENTIFICATION</scope>
</reference>
<evidence type="ECO:0000256" key="6">
    <source>
        <dbReference type="ARBA" id="ARBA00022777"/>
    </source>
</evidence>
<evidence type="ECO:0000256" key="10">
    <source>
        <dbReference type="ARBA" id="ARBA00037982"/>
    </source>
</evidence>
<accession>A0A0N4XVD8</accession>
<dbReference type="Pfam" id="PF00069">
    <property type="entry name" value="Pkinase"/>
    <property type="match status" value="1"/>
</dbReference>
<dbReference type="PANTHER" id="PTHR11042:SF183">
    <property type="entry name" value="MEMBRANE-ASSOCIATED TYROSINE- AND THREONINE-SPECIFIC CDC2-INHIBITORY KINASE"/>
    <property type="match status" value="1"/>
</dbReference>
<evidence type="ECO:0000256" key="8">
    <source>
        <dbReference type="ARBA" id="ARBA00022842"/>
    </source>
</evidence>
<dbReference type="InterPro" id="IPR050339">
    <property type="entry name" value="CC_SR_Kinase"/>
</dbReference>
<dbReference type="PROSITE" id="PS50011">
    <property type="entry name" value="PROTEIN_KINASE_DOM"/>
    <property type="match status" value="1"/>
</dbReference>
<keyword evidence="9" id="KW-0131">Cell cycle</keyword>
<evidence type="ECO:0000313" key="18">
    <source>
        <dbReference type="WBParaSite" id="NBR_0000675201-mRNA-1"/>
    </source>
</evidence>
<keyword evidence="7 13" id="KW-0067">ATP-binding</keyword>
<name>A0A0N4XVD8_NIPBR</name>
<dbReference type="GO" id="GO:0051321">
    <property type="term" value="P:meiotic cell cycle"/>
    <property type="evidence" value="ECO:0007669"/>
    <property type="project" value="TreeGrafter"/>
</dbReference>
<dbReference type="PROSITE" id="PS00107">
    <property type="entry name" value="PROTEIN_KINASE_ATP"/>
    <property type="match status" value="1"/>
</dbReference>
<evidence type="ECO:0000256" key="14">
    <source>
        <dbReference type="RuleBase" id="RU000304"/>
    </source>
</evidence>
<evidence type="ECO:0000256" key="4">
    <source>
        <dbReference type="ARBA" id="ARBA00022723"/>
    </source>
</evidence>
<keyword evidence="4" id="KW-0479">Metal-binding</keyword>
<evidence type="ECO:0000256" key="1">
    <source>
        <dbReference type="ARBA" id="ARBA00012513"/>
    </source>
</evidence>
<comment type="similarity">
    <text evidence="10">Belongs to the protein kinase superfamily. Ser/Thr protein kinase family. GCN2 subfamily.</text>
</comment>
<evidence type="ECO:0000256" key="2">
    <source>
        <dbReference type="ARBA" id="ARBA00022527"/>
    </source>
</evidence>
<gene>
    <name evidence="16" type="ORF">NBR_LOCUS6753</name>
</gene>
<comment type="catalytic activity">
    <reaction evidence="12">
        <text>L-seryl-[protein] + ATP = O-phospho-L-seryl-[protein] + ADP + H(+)</text>
        <dbReference type="Rhea" id="RHEA:17989"/>
        <dbReference type="Rhea" id="RHEA-COMP:9863"/>
        <dbReference type="Rhea" id="RHEA-COMP:11604"/>
        <dbReference type="ChEBI" id="CHEBI:15378"/>
        <dbReference type="ChEBI" id="CHEBI:29999"/>
        <dbReference type="ChEBI" id="CHEBI:30616"/>
        <dbReference type="ChEBI" id="CHEBI:83421"/>
        <dbReference type="ChEBI" id="CHEBI:456216"/>
        <dbReference type="EC" id="2.7.11.1"/>
    </reaction>
</comment>
<dbReference type="InterPro" id="IPR011009">
    <property type="entry name" value="Kinase-like_dom_sf"/>
</dbReference>
<evidence type="ECO:0000256" key="9">
    <source>
        <dbReference type="ARBA" id="ARBA00023306"/>
    </source>
</evidence>
<dbReference type="PROSITE" id="PS00108">
    <property type="entry name" value="PROTEIN_KINASE_ST"/>
    <property type="match status" value="1"/>
</dbReference>
<dbReference type="EC" id="2.7.11.1" evidence="1"/>
<dbReference type="Proteomes" id="UP000271162">
    <property type="component" value="Unassembled WGS sequence"/>
</dbReference>
<keyword evidence="3" id="KW-0808">Transferase</keyword>
<organism evidence="18">
    <name type="scientific">Nippostrongylus brasiliensis</name>
    <name type="common">Rat hookworm</name>
    <dbReference type="NCBI Taxonomy" id="27835"/>
    <lineage>
        <taxon>Eukaryota</taxon>
        <taxon>Metazoa</taxon>
        <taxon>Ecdysozoa</taxon>
        <taxon>Nematoda</taxon>
        <taxon>Chromadorea</taxon>
        <taxon>Rhabditida</taxon>
        <taxon>Rhabditina</taxon>
        <taxon>Rhabditomorpha</taxon>
        <taxon>Strongyloidea</taxon>
        <taxon>Heligmosomidae</taxon>
        <taxon>Nippostrongylus</taxon>
    </lineage>
</organism>
<feature type="domain" description="Protein kinase" evidence="15">
    <location>
        <begin position="25"/>
        <end position="274"/>
    </location>
</feature>
<evidence type="ECO:0000256" key="7">
    <source>
        <dbReference type="ARBA" id="ARBA00022840"/>
    </source>
</evidence>
<reference evidence="16 17" key="2">
    <citation type="submission" date="2018-11" db="EMBL/GenBank/DDBJ databases">
        <authorList>
            <consortium name="Pathogen Informatics"/>
        </authorList>
    </citation>
    <scope>NUCLEOTIDE SEQUENCE [LARGE SCALE GENOMIC DNA]</scope>
</reference>
<dbReference type="GO" id="GO:0004674">
    <property type="term" value="F:protein serine/threonine kinase activity"/>
    <property type="evidence" value="ECO:0007669"/>
    <property type="project" value="UniProtKB-KW"/>
</dbReference>
<dbReference type="InterPro" id="IPR008271">
    <property type="entry name" value="Ser/Thr_kinase_AS"/>
</dbReference>
<evidence type="ECO:0000256" key="3">
    <source>
        <dbReference type="ARBA" id="ARBA00022679"/>
    </source>
</evidence>
<keyword evidence="5 13" id="KW-0547">Nucleotide-binding</keyword>
<feature type="binding site" evidence="13">
    <location>
        <position position="54"/>
    </location>
    <ligand>
        <name>ATP</name>
        <dbReference type="ChEBI" id="CHEBI:30616"/>
    </ligand>
</feature>
<dbReference type="AlphaFoldDB" id="A0A0N4XVD8"/>
<keyword evidence="17" id="KW-1185">Reference proteome</keyword>
<comment type="catalytic activity">
    <reaction evidence="11">
        <text>L-threonyl-[protein] + ATP = O-phospho-L-threonyl-[protein] + ADP + H(+)</text>
        <dbReference type="Rhea" id="RHEA:46608"/>
        <dbReference type="Rhea" id="RHEA-COMP:11060"/>
        <dbReference type="Rhea" id="RHEA-COMP:11605"/>
        <dbReference type="ChEBI" id="CHEBI:15378"/>
        <dbReference type="ChEBI" id="CHEBI:30013"/>
        <dbReference type="ChEBI" id="CHEBI:30616"/>
        <dbReference type="ChEBI" id="CHEBI:61977"/>
        <dbReference type="ChEBI" id="CHEBI:456216"/>
        <dbReference type="EC" id="2.7.11.1"/>
    </reaction>
</comment>
<dbReference type="STRING" id="27835.A0A0N4XVD8"/>
<evidence type="ECO:0000256" key="13">
    <source>
        <dbReference type="PROSITE-ProRule" id="PRU10141"/>
    </source>
</evidence>
<proteinExistence type="inferred from homology"/>
<dbReference type="SUPFAM" id="SSF56112">
    <property type="entry name" value="Protein kinase-like (PK-like)"/>
    <property type="match status" value="1"/>
</dbReference>
<keyword evidence="2 14" id="KW-0723">Serine/threonine-protein kinase</keyword>
<dbReference type="SMART" id="SM00220">
    <property type="entry name" value="S_TKc"/>
    <property type="match status" value="1"/>
</dbReference>
<dbReference type="Gene3D" id="3.30.200.20">
    <property type="entry name" value="Phosphorylase Kinase, domain 1"/>
    <property type="match status" value="1"/>
</dbReference>
<keyword evidence="8" id="KW-0460">Magnesium</keyword>
<dbReference type="EMBL" id="UYSL01019828">
    <property type="protein sequence ID" value="VDL70342.1"/>
    <property type="molecule type" value="Genomic_DNA"/>
</dbReference>
<evidence type="ECO:0000313" key="16">
    <source>
        <dbReference type="EMBL" id="VDL70342.1"/>
    </source>
</evidence>
<dbReference type="PANTHER" id="PTHR11042">
    <property type="entry name" value="EUKARYOTIC TRANSLATION INITIATION FACTOR 2-ALPHA KINASE EIF2-ALPHA KINASE -RELATED"/>
    <property type="match status" value="1"/>
</dbReference>
<dbReference type="GO" id="GO:0005634">
    <property type="term" value="C:nucleus"/>
    <property type="evidence" value="ECO:0007669"/>
    <property type="project" value="TreeGrafter"/>
</dbReference>
<evidence type="ECO:0000259" key="15">
    <source>
        <dbReference type="PROSITE" id="PS50011"/>
    </source>
</evidence>
<dbReference type="GO" id="GO:0046872">
    <property type="term" value="F:metal ion binding"/>
    <property type="evidence" value="ECO:0007669"/>
    <property type="project" value="UniProtKB-KW"/>
</dbReference>
<dbReference type="GO" id="GO:0110031">
    <property type="term" value="P:negative regulation of G2/MI transition of meiotic cell cycle"/>
    <property type="evidence" value="ECO:0007669"/>
    <property type="project" value="TreeGrafter"/>
</dbReference>
<dbReference type="OMA" id="WAMDIED"/>
<dbReference type="Gene3D" id="1.10.510.10">
    <property type="entry name" value="Transferase(Phosphotransferase) domain 1"/>
    <property type="match status" value="1"/>
</dbReference>
<dbReference type="InterPro" id="IPR017441">
    <property type="entry name" value="Protein_kinase_ATP_BS"/>
</dbReference>
<evidence type="ECO:0000256" key="11">
    <source>
        <dbReference type="ARBA" id="ARBA00047899"/>
    </source>
</evidence>
<dbReference type="WBParaSite" id="NBR_0000675201-mRNA-1">
    <property type="protein sequence ID" value="NBR_0000675201-mRNA-1"/>
    <property type="gene ID" value="NBR_0000675201"/>
</dbReference>
<protein>
    <recommendedName>
        <fullName evidence="1">non-specific serine/threonine protein kinase</fullName>
        <ecNumber evidence="1">2.7.11.1</ecNumber>
    </recommendedName>
</protein>
<dbReference type="GO" id="GO:0005524">
    <property type="term" value="F:ATP binding"/>
    <property type="evidence" value="ECO:0007669"/>
    <property type="project" value="UniProtKB-UniRule"/>
</dbReference>
<sequence>MDSETSTPFPPVRALTTKTYLEQCFDVIGCLGNGSFGQVLHVKCKETGEEFAVKRALRTFETPGKRYRQLQEALNHEFACPHPNIVRFEKAWEERGRLYIQTELCGANLLEYRAHYGSLLENELWTVFSDTLKALMWLDTLKMLHLDVKPSNIYISTDNKSCKLGDFGQSVNLNKKSSDWADDGDRNYMAPELLNGPPTAAADMYSLGVSMLELSTNVDLEESRDEVRSDSFAVRQLEEVPITLRDHIGRLLHQQPGCRPTAKEALSEVQKIRINRCVFRELKKTLSSIDKDYFIDKDWDFETEDVIHPPSLRSKRKYENTVGTPPLRYANTLGIFE</sequence>
<dbReference type="InterPro" id="IPR000719">
    <property type="entry name" value="Prot_kinase_dom"/>
</dbReference>
<evidence type="ECO:0000313" key="17">
    <source>
        <dbReference type="Proteomes" id="UP000271162"/>
    </source>
</evidence>
<keyword evidence="6" id="KW-0418">Kinase</keyword>
<evidence type="ECO:0000256" key="5">
    <source>
        <dbReference type="ARBA" id="ARBA00022741"/>
    </source>
</evidence>
<dbReference type="GO" id="GO:0005737">
    <property type="term" value="C:cytoplasm"/>
    <property type="evidence" value="ECO:0007669"/>
    <property type="project" value="TreeGrafter"/>
</dbReference>
<evidence type="ECO:0000256" key="12">
    <source>
        <dbReference type="ARBA" id="ARBA00048679"/>
    </source>
</evidence>